<dbReference type="Gene3D" id="2.40.40.10">
    <property type="entry name" value="RlpA-like domain"/>
    <property type="match status" value="1"/>
</dbReference>
<dbReference type="Proteomes" id="UP000053958">
    <property type="component" value="Unassembled WGS sequence"/>
</dbReference>
<dbReference type="AlphaFoldDB" id="A0A0F4YFT5"/>
<evidence type="ECO:0000313" key="4">
    <source>
        <dbReference type="EMBL" id="KKA16975.1"/>
    </source>
</evidence>
<keyword evidence="5" id="KW-1185">Reference proteome</keyword>
<keyword evidence="3" id="KW-1133">Transmembrane helix</keyword>
<name>A0A0F4YFT5_RASE3</name>
<keyword evidence="3" id="KW-0472">Membrane</keyword>
<feature type="region of interest" description="Disordered" evidence="2">
    <location>
        <begin position="1"/>
        <end position="89"/>
    </location>
</feature>
<dbReference type="GeneID" id="25321347"/>
<keyword evidence="1" id="KW-0732">Signal</keyword>
<dbReference type="PANTHER" id="PTHR31836:SF27">
    <property type="entry name" value="RLPA-LIKE PROTEIN DOUBLE-PSI BETA-BARREL DOMAIN-CONTAINING PROTEIN"/>
    <property type="match status" value="1"/>
</dbReference>
<dbReference type="SUPFAM" id="SSF50685">
    <property type="entry name" value="Barwin-like endoglucanases"/>
    <property type="match status" value="1"/>
</dbReference>
<evidence type="ECO:0000313" key="5">
    <source>
        <dbReference type="Proteomes" id="UP000053958"/>
    </source>
</evidence>
<protein>
    <submittedName>
        <fullName evidence="4">Riboflavin aldehyde-forming enzyme</fullName>
    </submittedName>
</protein>
<comment type="caution">
    <text evidence="4">The sequence shown here is derived from an EMBL/GenBank/DDBJ whole genome shotgun (WGS) entry which is preliminary data.</text>
</comment>
<dbReference type="InterPro" id="IPR051477">
    <property type="entry name" value="Expansin_CellWall"/>
</dbReference>
<evidence type="ECO:0000256" key="1">
    <source>
        <dbReference type="ARBA" id="ARBA00022729"/>
    </source>
</evidence>
<feature type="compositionally biased region" description="Low complexity" evidence="2">
    <location>
        <begin position="64"/>
        <end position="73"/>
    </location>
</feature>
<evidence type="ECO:0000256" key="3">
    <source>
        <dbReference type="SAM" id="Phobius"/>
    </source>
</evidence>
<dbReference type="RefSeq" id="XP_013323587.1">
    <property type="nucleotide sequence ID" value="XM_013468133.1"/>
</dbReference>
<reference evidence="4 5" key="1">
    <citation type="submission" date="2015-04" db="EMBL/GenBank/DDBJ databases">
        <authorList>
            <person name="Heijne W.H."/>
            <person name="Fedorova N.D."/>
            <person name="Nierman W.C."/>
            <person name="Vollebregt A.W."/>
            <person name="Zhao Z."/>
            <person name="Wu L."/>
            <person name="Kumar M."/>
            <person name="Stam H."/>
            <person name="van den Berg M.A."/>
            <person name="Pel H.J."/>
        </authorList>
    </citation>
    <scope>NUCLEOTIDE SEQUENCE [LARGE SCALE GENOMIC DNA]</scope>
    <source>
        <strain evidence="4 5">CBS 393.64</strain>
    </source>
</reference>
<proteinExistence type="predicted"/>
<dbReference type="InterPro" id="IPR036908">
    <property type="entry name" value="RlpA-like_sf"/>
</dbReference>
<dbReference type="EMBL" id="LASV01000723">
    <property type="protein sequence ID" value="KKA16975.1"/>
    <property type="molecule type" value="Genomic_DNA"/>
</dbReference>
<dbReference type="CDD" id="cd22191">
    <property type="entry name" value="DPBB_RlpA_EXP_N-like"/>
    <property type="match status" value="1"/>
</dbReference>
<evidence type="ECO:0000256" key="2">
    <source>
        <dbReference type="SAM" id="MobiDB-lite"/>
    </source>
</evidence>
<dbReference type="STRING" id="1408163.A0A0F4YFT5"/>
<dbReference type="PANTHER" id="PTHR31836">
    <property type="match status" value="1"/>
</dbReference>
<accession>A0A0F4YFT5</accession>
<keyword evidence="3" id="KW-0812">Transmembrane</keyword>
<organism evidence="4 5">
    <name type="scientific">Rasamsonia emersonii (strain ATCC 16479 / CBS 393.64 / IMI 116815)</name>
    <dbReference type="NCBI Taxonomy" id="1408163"/>
    <lineage>
        <taxon>Eukaryota</taxon>
        <taxon>Fungi</taxon>
        <taxon>Dikarya</taxon>
        <taxon>Ascomycota</taxon>
        <taxon>Pezizomycotina</taxon>
        <taxon>Eurotiomycetes</taxon>
        <taxon>Eurotiomycetidae</taxon>
        <taxon>Eurotiales</taxon>
        <taxon>Trichocomaceae</taxon>
        <taxon>Rasamsonia</taxon>
    </lineage>
</organism>
<dbReference type="OrthoDB" id="623670at2759"/>
<feature type="transmembrane region" description="Helical" evidence="3">
    <location>
        <begin position="130"/>
        <end position="153"/>
    </location>
</feature>
<gene>
    <name evidence="4" type="ORF">T310_9412</name>
</gene>
<feature type="compositionally biased region" description="Pro residues" evidence="2">
    <location>
        <begin position="11"/>
        <end position="20"/>
    </location>
</feature>
<sequence length="282" mass="29702">MASTQGEDSPQSPPQSPPRYPTSTVPKRKPVPVASPAPAPAGSPEAVASPEGASPPEATVSQQATAPPDAAAPVDHEKGPTLEWEAARSSSSEARKSKFAWPFAVTSLRKLREVIDTRLPFANDRRKRRLLVGGIIAGVVIIIALIIGLAVGLTAGRNRHTSNLPLPTNHGGPYIGDLTYYTPALGACGITSTDSDAICAVSHIIFDAASRGSDPNANPLCGLKIRLRRDGKSVDVTVVDRCVGCKATDIDTTTSVFSQLADLDQGRVTVQWAWLENAPVEM</sequence>